<gene>
    <name evidence="3" type="ORF">DK419_15885</name>
</gene>
<protein>
    <recommendedName>
        <fullName evidence="5">Transmembrane protein</fullName>
    </recommendedName>
</protein>
<evidence type="ECO:0000313" key="4">
    <source>
        <dbReference type="Proteomes" id="UP000245444"/>
    </source>
</evidence>
<evidence type="ECO:0000256" key="1">
    <source>
        <dbReference type="SAM" id="MobiDB-lite"/>
    </source>
</evidence>
<keyword evidence="2" id="KW-0812">Transmembrane</keyword>
<evidence type="ECO:0000313" key="3">
    <source>
        <dbReference type="EMBL" id="AWN47605.1"/>
    </source>
</evidence>
<proteinExistence type="predicted"/>
<feature type="transmembrane region" description="Helical" evidence="2">
    <location>
        <begin position="6"/>
        <end position="25"/>
    </location>
</feature>
<feature type="transmembrane region" description="Helical" evidence="2">
    <location>
        <begin position="90"/>
        <end position="111"/>
    </location>
</feature>
<evidence type="ECO:0000256" key="2">
    <source>
        <dbReference type="SAM" id="Phobius"/>
    </source>
</evidence>
<accession>A0A2U8WMX2</accession>
<dbReference type="AlphaFoldDB" id="A0A2U8WMX2"/>
<dbReference type="EMBL" id="CP029553">
    <property type="protein sequence ID" value="AWN47605.1"/>
    <property type="molecule type" value="Genomic_DNA"/>
</dbReference>
<keyword evidence="2" id="KW-1133">Transmembrane helix</keyword>
<feature type="region of interest" description="Disordered" evidence="1">
    <location>
        <begin position="113"/>
        <end position="159"/>
    </location>
</feature>
<dbReference type="Proteomes" id="UP000245444">
    <property type="component" value="Chromosome"/>
</dbReference>
<dbReference type="OrthoDB" id="769710at2"/>
<evidence type="ECO:0008006" key="5">
    <source>
        <dbReference type="Google" id="ProtNLM"/>
    </source>
</evidence>
<name>A0A2U8WMX2_9HYPH</name>
<feature type="compositionally biased region" description="Basic and acidic residues" evidence="1">
    <location>
        <begin position="114"/>
        <end position="126"/>
    </location>
</feature>
<feature type="transmembrane region" description="Helical" evidence="2">
    <location>
        <begin position="32"/>
        <end position="54"/>
    </location>
</feature>
<organism evidence="3 4">
    <name type="scientific">Methylobacterium terrae</name>
    <dbReference type="NCBI Taxonomy" id="2202827"/>
    <lineage>
        <taxon>Bacteria</taxon>
        <taxon>Pseudomonadati</taxon>
        <taxon>Pseudomonadota</taxon>
        <taxon>Alphaproteobacteria</taxon>
        <taxon>Hyphomicrobiales</taxon>
        <taxon>Methylobacteriaceae</taxon>
        <taxon>Methylobacterium</taxon>
    </lineage>
</organism>
<dbReference type="KEGG" id="mtea:DK419_15885"/>
<sequence length="159" mass="17046">MIIWSGWGMLSALIAAAGLVGSVLLDPALARIGIPTPTGVVLVWATAAALNWWLGTRLNNRPGRELVDPRTGQIVVLRRRHTLFWVPMQYYSILMVLLGALAVLGAMQAGAPGRKTDKVARSRDPLADAPSLARRPDATPPASRQGRVEPGQPSARDRG</sequence>
<dbReference type="RefSeq" id="WP_109959930.1">
    <property type="nucleotide sequence ID" value="NZ_CP029553.1"/>
</dbReference>
<keyword evidence="2" id="KW-0472">Membrane</keyword>
<reference evidence="3 4" key="1">
    <citation type="submission" date="2018-05" db="EMBL/GenBank/DDBJ databases">
        <title>Complete Genome Sequence of Methylobacterium sp. 17Sr1-28.</title>
        <authorList>
            <person name="Srinivasan S."/>
        </authorList>
    </citation>
    <scope>NUCLEOTIDE SEQUENCE [LARGE SCALE GENOMIC DNA]</scope>
    <source>
        <strain evidence="3 4">17Sr1-28</strain>
    </source>
</reference>
<keyword evidence="4" id="KW-1185">Reference proteome</keyword>